<evidence type="ECO:0000256" key="1">
    <source>
        <dbReference type="ARBA" id="ARBA00009725"/>
    </source>
</evidence>
<dbReference type="PANTHER" id="PTHR22809">
    <property type="entry name" value="METHYLTRANSFERASE-RELATED"/>
    <property type="match status" value="1"/>
</dbReference>
<protein>
    <recommendedName>
        <fullName evidence="5">Methyltransferase-like protein</fullName>
    </recommendedName>
</protein>
<reference evidence="4" key="1">
    <citation type="submission" date="2021-01" db="EMBL/GenBank/DDBJ databases">
        <authorList>
            <person name="Corre E."/>
            <person name="Pelletier E."/>
            <person name="Niang G."/>
            <person name="Scheremetjew M."/>
            <person name="Finn R."/>
            <person name="Kale V."/>
            <person name="Holt S."/>
            <person name="Cochrane G."/>
            <person name="Meng A."/>
            <person name="Brown T."/>
            <person name="Cohen L."/>
        </authorList>
    </citation>
    <scope>NUCLEOTIDE SEQUENCE</scope>
    <source>
        <strain evidence="4">SAG 63-3</strain>
    </source>
</reference>
<dbReference type="InterPro" id="IPR029063">
    <property type="entry name" value="SAM-dependent_MTases_sf"/>
</dbReference>
<evidence type="ECO:0000256" key="3">
    <source>
        <dbReference type="ARBA" id="ARBA00022679"/>
    </source>
</evidence>
<dbReference type="AlphaFoldDB" id="A0A7S0V012"/>
<sequence length="443" mass="50237">MNSLSDSRKFLPAGEYHEDDFNWEEHVRECEPIVHEHFQRRANFFKQRFVHLLELIEEEKTESASLYGSFIDTNCSAHLSRSSEKYLKNTFCANPSVHAILDSNLLVSPESCFKNPQCASNTKKFETILAADEGLEALPTSLHVETVKNSNRSWEYFYQNHHSSKVYQERRYLLLEFSILRLLCENDFESLSSLNSPTHDLGSPSKVKIQNLVLEIGCGHGSSLIPILLANPRLTGAATDVSTTCLTQLVGNAKRRGLEPLPIRLPVIFSCDGSSPLSRKQYFEGLEASVVLLIFTLSAVPPLGQLEMLRNAAAALRSGGQILVRDHGLYDMVQMRHCSTETEEYKNNLINFREGVSSTTNFDDSILSFRSLRSIVNEPNLYAREGEGTLAYFFSTDTFVQLVKRVGGLLVRECRYARVENFNRKTGRRLKRVFLHAVLEKEK</sequence>
<proteinExistence type="inferred from homology"/>
<dbReference type="PANTHER" id="PTHR22809:SF14">
    <property type="entry name" value="TRNA N(3)-METHYLCYTIDINE METHYLTRANSFERASE"/>
    <property type="match status" value="1"/>
</dbReference>
<name>A0A7S0V012_9CHLO</name>
<dbReference type="GO" id="GO:0008173">
    <property type="term" value="F:RNA methyltransferase activity"/>
    <property type="evidence" value="ECO:0007669"/>
    <property type="project" value="UniProtKB-ARBA"/>
</dbReference>
<dbReference type="Gene3D" id="3.40.50.150">
    <property type="entry name" value="Vaccinia Virus protein VP39"/>
    <property type="match status" value="1"/>
</dbReference>
<gene>
    <name evidence="4" type="ORF">PPAR00522_LOCUS7146</name>
</gene>
<keyword evidence="2" id="KW-0489">Methyltransferase</keyword>
<dbReference type="EMBL" id="HBFM01011291">
    <property type="protein sequence ID" value="CAD8770744.1"/>
    <property type="molecule type" value="Transcribed_RNA"/>
</dbReference>
<keyword evidence="3" id="KW-0808">Transferase</keyword>
<evidence type="ECO:0008006" key="5">
    <source>
        <dbReference type="Google" id="ProtNLM"/>
    </source>
</evidence>
<dbReference type="CDD" id="cd02440">
    <property type="entry name" value="AdoMet_MTases"/>
    <property type="match status" value="1"/>
</dbReference>
<comment type="similarity">
    <text evidence="1">Belongs to the methyltransferase superfamily. METL family.</text>
</comment>
<evidence type="ECO:0000313" key="4">
    <source>
        <dbReference type="EMBL" id="CAD8770744.1"/>
    </source>
</evidence>
<dbReference type="GO" id="GO:0008757">
    <property type="term" value="F:S-adenosylmethionine-dependent methyltransferase activity"/>
    <property type="evidence" value="ECO:0007669"/>
    <property type="project" value="UniProtKB-ARBA"/>
</dbReference>
<organism evidence="4">
    <name type="scientific">Polytomella parva</name>
    <dbReference type="NCBI Taxonomy" id="51329"/>
    <lineage>
        <taxon>Eukaryota</taxon>
        <taxon>Viridiplantae</taxon>
        <taxon>Chlorophyta</taxon>
        <taxon>core chlorophytes</taxon>
        <taxon>Chlorophyceae</taxon>
        <taxon>CS clade</taxon>
        <taxon>Chlamydomonadales</taxon>
        <taxon>Chlamydomonadaceae</taxon>
        <taxon>Polytomella</taxon>
    </lineage>
</organism>
<dbReference type="GO" id="GO:0032259">
    <property type="term" value="P:methylation"/>
    <property type="evidence" value="ECO:0007669"/>
    <property type="project" value="UniProtKB-KW"/>
</dbReference>
<dbReference type="InterPro" id="IPR026113">
    <property type="entry name" value="METTL2/6/8-like"/>
</dbReference>
<evidence type="ECO:0000256" key="2">
    <source>
        <dbReference type="ARBA" id="ARBA00022603"/>
    </source>
</evidence>
<dbReference type="SUPFAM" id="SSF53335">
    <property type="entry name" value="S-adenosyl-L-methionine-dependent methyltransferases"/>
    <property type="match status" value="1"/>
</dbReference>
<accession>A0A7S0V012</accession>